<evidence type="ECO:0000313" key="2">
    <source>
        <dbReference type="EMBL" id="KAH0570792.1"/>
    </source>
</evidence>
<evidence type="ECO:0000256" key="1">
    <source>
        <dbReference type="SAM" id="Phobius"/>
    </source>
</evidence>
<dbReference type="OrthoDB" id="10257656at2759"/>
<name>A0A9P8LMU7_9EUKA</name>
<organism evidence="2 3">
    <name type="scientific">Spironucleus salmonicida</name>
    <dbReference type="NCBI Taxonomy" id="348837"/>
    <lineage>
        <taxon>Eukaryota</taxon>
        <taxon>Metamonada</taxon>
        <taxon>Diplomonadida</taxon>
        <taxon>Hexamitidae</taxon>
        <taxon>Hexamitinae</taxon>
        <taxon>Spironucleus</taxon>
    </lineage>
</organism>
<protein>
    <submittedName>
        <fullName evidence="2">Cysteine-rich membrane protein 2</fullName>
    </submittedName>
</protein>
<proteinExistence type="predicted"/>
<dbReference type="KEGG" id="ssao:94301105"/>
<dbReference type="AlphaFoldDB" id="A0A9P8LMU7"/>
<evidence type="ECO:0000313" key="3">
    <source>
        <dbReference type="Proteomes" id="UP000018208"/>
    </source>
</evidence>
<sequence>MNQLGQCSINFNICPKDTFCPATAADMDMIDCLPCDDHNIHLGQGCNCVANFEFENCQVCGLKRCKTCISGFFPDQIGMCSKCDENCVTCYSRAFCTTCKPGFLLDARDNTCYRACTENSDCQEWNAGYCDLEQRHCRPCQKGCSICLSGSFCVQCLEDNSYSVITINGTCTKTCQDLKIGYYCKDGVVSLCDENITSTCMCGESKNCATCSDFTLKCGSCLPNLKMDMFGKCEECVSGYQKIGHMCLPYQGEDIDRKLSVEVIEIIVGCSILIIAAICGGISHYIIQKKRAAAEVI</sequence>
<keyword evidence="1" id="KW-0812">Transmembrane</keyword>
<dbReference type="SUPFAM" id="SSF57184">
    <property type="entry name" value="Growth factor receptor domain"/>
    <property type="match status" value="1"/>
</dbReference>
<dbReference type="Gene3D" id="2.10.220.10">
    <property type="entry name" value="Hormone Receptor, Insulin-like Growth Factor Receptor 1, Chain A, domain 2"/>
    <property type="match status" value="1"/>
</dbReference>
<feature type="transmembrane region" description="Helical" evidence="1">
    <location>
        <begin position="266"/>
        <end position="287"/>
    </location>
</feature>
<dbReference type="InterPro" id="IPR053215">
    <property type="entry name" value="TKL_Ser/Thr_kinase"/>
</dbReference>
<dbReference type="PANTHER" id="PTHR45756">
    <property type="entry name" value="PALMITOYLTRANSFERASE"/>
    <property type="match status" value="1"/>
</dbReference>
<reference evidence="2 3" key="1">
    <citation type="journal article" date="2014" name="PLoS Genet.">
        <title>The Genome of Spironucleus salmonicida Highlights a Fish Pathogen Adapted to Fluctuating Environments.</title>
        <authorList>
            <person name="Xu F."/>
            <person name="Jerlstrom-Hultqvist J."/>
            <person name="Einarsson E."/>
            <person name="Astvaldsson A."/>
            <person name="Svard S.G."/>
            <person name="Andersson J.O."/>
        </authorList>
    </citation>
    <scope>NUCLEOTIDE SEQUENCE [LARGE SCALE GENOMIC DNA]</scope>
    <source>
        <strain evidence="2 3">ATCC 50377</strain>
    </source>
</reference>
<gene>
    <name evidence="2" type="ORF">SS50377_27082</name>
</gene>
<accession>A0A9P8LMU7</accession>
<keyword evidence="1" id="KW-1133">Transmembrane helix</keyword>
<dbReference type="GeneID" id="94301105"/>
<comment type="caution">
    <text evidence="2">The sequence shown here is derived from an EMBL/GenBank/DDBJ whole genome shotgun (WGS) entry which is preliminary data.</text>
</comment>
<dbReference type="Proteomes" id="UP000018208">
    <property type="component" value="Unassembled WGS sequence"/>
</dbReference>
<dbReference type="InterPro" id="IPR009030">
    <property type="entry name" value="Growth_fac_rcpt_cys_sf"/>
</dbReference>
<dbReference type="EMBL" id="AUWU02000007">
    <property type="protein sequence ID" value="KAH0570792.1"/>
    <property type="molecule type" value="Genomic_DNA"/>
</dbReference>
<dbReference type="PANTHER" id="PTHR45756:SF1">
    <property type="entry name" value="PROTEIN KINASE DOMAIN CONTAINING PROTEIN"/>
    <property type="match status" value="1"/>
</dbReference>
<keyword evidence="3" id="KW-1185">Reference proteome</keyword>
<dbReference type="InterPro" id="IPR006212">
    <property type="entry name" value="Furin_repeat"/>
</dbReference>
<keyword evidence="1" id="KW-0472">Membrane</keyword>
<dbReference type="SMART" id="SM00261">
    <property type="entry name" value="FU"/>
    <property type="match status" value="2"/>
</dbReference>
<dbReference type="RefSeq" id="XP_067761565.1">
    <property type="nucleotide sequence ID" value="XM_067910878.1"/>
</dbReference>